<sequence>MLTVNEYFTGKVKSISFTNATSGESSVGVMVPGEYTFSTNKPEEMTVISGSLNVLLPSATDWQIFEAGQVFHVQGKAEFNVQVVEPTAYLCRYL</sequence>
<dbReference type="RefSeq" id="WP_345492692.1">
    <property type="nucleotide sequence ID" value="NZ_BAABHY010000013.1"/>
</dbReference>
<dbReference type="EMBL" id="BAABHY010000013">
    <property type="protein sequence ID" value="GAA5114730.1"/>
    <property type="molecule type" value="Genomic_DNA"/>
</dbReference>
<comment type="catalytic activity">
    <reaction evidence="3">
        <text>a purine D-ribonucleoside + phosphate = a purine nucleobase + alpha-D-ribose 1-phosphate</text>
        <dbReference type="Rhea" id="RHEA:19805"/>
        <dbReference type="ChEBI" id="CHEBI:26386"/>
        <dbReference type="ChEBI" id="CHEBI:43474"/>
        <dbReference type="ChEBI" id="CHEBI:57720"/>
        <dbReference type="ChEBI" id="CHEBI:142355"/>
        <dbReference type="EC" id="2.4.2.1"/>
    </reaction>
</comment>
<evidence type="ECO:0000313" key="5">
    <source>
        <dbReference type="Proteomes" id="UP001500171"/>
    </source>
</evidence>
<evidence type="ECO:0000256" key="1">
    <source>
        <dbReference type="ARBA" id="ARBA00022676"/>
    </source>
</evidence>
<gene>
    <name evidence="3 4" type="primary">ppnP</name>
    <name evidence="4" type="ORF">GCM10023211_24640</name>
</gene>
<protein>
    <recommendedName>
        <fullName evidence="3">Pyrimidine/purine nucleoside phosphorylase</fullName>
        <ecNumber evidence="3">2.4.2.1</ecNumber>
        <ecNumber evidence="3">2.4.2.2</ecNumber>
    </recommendedName>
    <alternativeName>
        <fullName evidence="3">Adenosine phosphorylase</fullName>
    </alternativeName>
    <alternativeName>
        <fullName evidence="3">Cytidine phosphorylase</fullName>
    </alternativeName>
    <alternativeName>
        <fullName evidence="3">Guanosine phosphorylase</fullName>
    </alternativeName>
    <alternativeName>
        <fullName evidence="3">Inosine phosphorylase</fullName>
    </alternativeName>
    <alternativeName>
        <fullName evidence="3">Thymidine phosphorylase</fullName>
    </alternativeName>
    <alternativeName>
        <fullName evidence="3">Uridine phosphorylase</fullName>
    </alternativeName>
    <alternativeName>
        <fullName evidence="3">Xanthosine phosphorylase</fullName>
    </alternativeName>
</protein>
<dbReference type="Gene3D" id="2.60.120.10">
    <property type="entry name" value="Jelly Rolls"/>
    <property type="match status" value="1"/>
</dbReference>
<comment type="function">
    <text evidence="3">Catalyzes the phosphorolysis of diverse nucleosides, yielding D-ribose 1-phosphate and the respective free bases. Can use uridine, adenosine, guanosine, cytidine, thymidine, inosine and xanthosine as substrates. Also catalyzes the reverse reactions.</text>
</comment>
<dbReference type="Proteomes" id="UP001500171">
    <property type="component" value="Unassembled WGS sequence"/>
</dbReference>
<dbReference type="NCBIfam" id="NF007875">
    <property type="entry name" value="PRK10579.1"/>
    <property type="match status" value="1"/>
</dbReference>
<keyword evidence="1 3" id="KW-0328">Glycosyltransferase</keyword>
<dbReference type="InterPro" id="IPR011051">
    <property type="entry name" value="RmlC_Cupin_sf"/>
</dbReference>
<dbReference type="SUPFAM" id="SSF51182">
    <property type="entry name" value="RmlC-like cupins"/>
    <property type="match status" value="1"/>
</dbReference>
<comment type="caution">
    <text evidence="4">The sequence shown here is derived from an EMBL/GenBank/DDBJ whole genome shotgun (WGS) entry which is preliminary data.</text>
</comment>
<dbReference type="Pfam" id="PF06865">
    <property type="entry name" value="Ppnp"/>
    <property type="match status" value="1"/>
</dbReference>
<dbReference type="InterPro" id="IPR009664">
    <property type="entry name" value="Ppnp"/>
</dbReference>
<comment type="similarity">
    <text evidence="3">Belongs to the nucleoside phosphorylase PpnP family.</text>
</comment>
<comment type="catalytic activity">
    <reaction evidence="3">
        <text>cytidine + phosphate = cytosine + alpha-D-ribose 1-phosphate</text>
        <dbReference type="Rhea" id="RHEA:52540"/>
        <dbReference type="ChEBI" id="CHEBI:16040"/>
        <dbReference type="ChEBI" id="CHEBI:17562"/>
        <dbReference type="ChEBI" id="CHEBI:43474"/>
        <dbReference type="ChEBI" id="CHEBI:57720"/>
        <dbReference type="EC" id="2.4.2.2"/>
    </reaction>
</comment>
<dbReference type="InterPro" id="IPR014710">
    <property type="entry name" value="RmlC-like_jellyroll"/>
</dbReference>
<comment type="catalytic activity">
    <reaction evidence="3">
        <text>inosine + phosphate = alpha-D-ribose 1-phosphate + hypoxanthine</text>
        <dbReference type="Rhea" id="RHEA:27646"/>
        <dbReference type="ChEBI" id="CHEBI:17368"/>
        <dbReference type="ChEBI" id="CHEBI:17596"/>
        <dbReference type="ChEBI" id="CHEBI:43474"/>
        <dbReference type="ChEBI" id="CHEBI:57720"/>
        <dbReference type="EC" id="2.4.2.1"/>
    </reaction>
</comment>
<dbReference type="PANTHER" id="PTHR36540:SF1">
    <property type="entry name" value="PYRIMIDINE_PURINE NUCLEOSIDE PHOSPHORYLASE"/>
    <property type="match status" value="1"/>
</dbReference>
<reference evidence="5" key="1">
    <citation type="journal article" date="2019" name="Int. J. Syst. Evol. Microbiol.">
        <title>The Global Catalogue of Microorganisms (GCM) 10K type strain sequencing project: providing services to taxonomists for standard genome sequencing and annotation.</title>
        <authorList>
            <consortium name="The Broad Institute Genomics Platform"/>
            <consortium name="The Broad Institute Genome Sequencing Center for Infectious Disease"/>
            <person name="Wu L."/>
            <person name="Ma J."/>
        </authorList>
    </citation>
    <scope>NUCLEOTIDE SEQUENCE [LARGE SCALE GENOMIC DNA]</scope>
    <source>
        <strain evidence="5">JCM 18050</strain>
    </source>
</reference>
<keyword evidence="5" id="KW-1185">Reference proteome</keyword>
<dbReference type="HAMAP" id="MF_01537">
    <property type="entry name" value="Nucleos_phosphorylase_PpnP"/>
    <property type="match status" value="1"/>
</dbReference>
<proteinExistence type="inferred from homology"/>
<dbReference type="PANTHER" id="PTHR36540">
    <property type="entry name" value="PYRIMIDINE/PURINE NUCLEOSIDE PHOSPHORYLASE"/>
    <property type="match status" value="1"/>
</dbReference>
<comment type="catalytic activity">
    <reaction evidence="3">
        <text>thymidine + phosphate = 2-deoxy-alpha-D-ribose 1-phosphate + thymine</text>
        <dbReference type="Rhea" id="RHEA:16037"/>
        <dbReference type="ChEBI" id="CHEBI:17748"/>
        <dbReference type="ChEBI" id="CHEBI:17821"/>
        <dbReference type="ChEBI" id="CHEBI:43474"/>
        <dbReference type="ChEBI" id="CHEBI:57259"/>
        <dbReference type="EC" id="2.4.2.2"/>
    </reaction>
</comment>
<comment type="catalytic activity">
    <reaction evidence="3">
        <text>adenosine + phosphate = alpha-D-ribose 1-phosphate + adenine</text>
        <dbReference type="Rhea" id="RHEA:27642"/>
        <dbReference type="ChEBI" id="CHEBI:16335"/>
        <dbReference type="ChEBI" id="CHEBI:16708"/>
        <dbReference type="ChEBI" id="CHEBI:43474"/>
        <dbReference type="ChEBI" id="CHEBI:57720"/>
        <dbReference type="EC" id="2.4.2.1"/>
    </reaction>
</comment>
<comment type="catalytic activity">
    <reaction evidence="3">
        <text>guanosine + phosphate = alpha-D-ribose 1-phosphate + guanine</text>
        <dbReference type="Rhea" id="RHEA:13233"/>
        <dbReference type="ChEBI" id="CHEBI:16235"/>
        <dbReference type="ChEBI" id="CHEBI:16750"/>
        <dbReference type="ChEBI" id="CHEBI:43474"/>
        <dbReference type="ChEBI" id="CHEBI:57720"/>
        <dbReference type="EC" id="2.4.2.1"/>
    </reaction>
</comment>
<dbReference type="EC" id="2.4.2.2" evidence="3"/>
<evidence type="ECO:0000256" key="2">
    <source>
        <dbReference type="ARBA" id="ARBA00022679"/>
    </source>
</evidence>
<comment type="catalytic activity">
    <reaction evidence="3">
        <text>xanthosine + phosphate = alpha-D-ribose 1-phosphate + xanthine</text>
        <dbReference type="Rhea" id="RHEA:27638"/>
        <dbReference type="ChEBI" id="CHEBI:17712"/>
        <dbReference type="ChEBI" id="CHEBI:18107"/>
        <dbReference type="ChEBI" id="CHEBI:43474"/>
        <dbReference type="ChEBI" id="CHEBI:57720"/>
        <dbReference type="EC" id="2.4.2.1"/>
    </reaction>
</comment>
<dbReference type="EC" id="2.4.2.1" evidence="3"/>
<evidence type="ECO:0000256" key="3">
    <source>
        <dbReference type="HAMAP-Rule" id="MF_01537"/>
    </source>
</evidence>
<evidence type="ECO:0000313" key="4">
    <source>
        <dbReference type="EMBL" id="GAA5114730.1"/>
    </source>
</evidence>
<comment type="catalytic activity">
    <reaction evidence="3">
        <text>uridine + phosphate = alpha-D-ribose 1-phosphate + uracil</text>
        <dbReference type="Rhea" id="RHEA:24388"/>
        <dbReference type="ChEBI" id="CHEBI:16704"/>
        <dbReference type="ChEBI" id="CHEBI:17568"/>
        <dbReference type="ChEBI" id="CHEBI:43474"/>
        <dbReference type="ChEBI" id="CHEBI:57720"/>
        <dbReference type="EC" id="2.4.2.2"/>
    </reaction>
</comment>
<name>A0ABP9NEW4_9GAMM</name>
<accession>A0ABP9NEW4</accession>
<keyword evidence="2 3" id="KW-0808">Transferase</keyword>
<organism evidence="4 5">
    <name type="scientific">Orbus sasakiae</name>
    <dbReference type="NCBI Taxonomy" id="1078475"/>
    <lineage>
        <taxon>Bacteria</taxon>
        <taxon>Pseudomonadati</taxon>
        <taxon>Pseudomonadota</taxon>
        <taxon>Gammaproteobacteria</taxon>
        <taxon>Orbales</taxon>
        <taxon>Orbaceae</taxon>
        <taxon>Orbus</taxon>
    </lineage>
</organism>
<dbReference type="CDD" id="cd20296">
    <property type="entry name" value="cupin_PpnP-like"/>
    <property type="match status" value="1"/>
</dbReference>